<proteinExistence type="inferred from homology"/>
<dbReference type="CDD" id="cd21378">
    <property type="entry name" value="eIF3E"/>
    <property type="match status" value="1"/>
</dbReference>
<dbReference type="InterPro" id="IPR000717">
    <property type="entry name" value="PCI_dom"/>
</dbReference>
<dbReference type="SMART" id="SM01186">
    <property type="entry name" value="eIF3_N"/>
    <property type="match status" value="1"/>
</dbReference>
<evidence type="ECO:0000256" key="5">
    <source>
        <dbReference type="HAMAP-Rule" id="MF_03004"/>
    </source>
</evidence>
<dbReference type="SUPFAM" id="SSF46785">
    <property type="entry name" value="Winged helix' DNA-binding domain"/>
    <property type="match status" value="1"/>
</dbReference>
<keyword evidence="9" id="KW-1185">Reference proteome</keyword>
<keyword evidence="1 5" id="KW-0963">Cytoplasm</keyword>
<dbReference type="InterPro" id="IPR036390">
    <property type="entry name" value="WH_DNA-bd_sf"/>
</dbReference>
<dbReference type="GO" id="GO:0033290">
    <property type="term" value="C:eukaryotic 48S preinitiation complex"/>
    <property type="evidence" value="ECO:0007669"/>
    <property type="project" value="UniProtKB-UniRule"/>
</dbReference>
<dbReference type="PIRSF" id="PIRSF016255">
    <property type="entry name" value="eIF3e_su6"/>
    <property type="match status" value="1"/>
</dbReference>
<dbReference type="GO" id="GO:0001732">
    <property type="term" value="P:formation of cytoplasmic translation initiation complex"/>
    <property type="evidence" value="ECO:0007669"/>
    <property type="project" value="UniProtKB-UniRule"/>
</dbReference>
<comment type="function">
    <text evidence="5">Component of the eukaryotic translation initiation factor 3 (eIF-3) complex, which is involved in protein synthesis of a specialized repertoire of mRNAs and, together with other initiation factors, stimulates binding of mRNA and methionyl-tRNAi to the 40S ribosome. The eIF-3 complex specifically targets and initiates translation of a subset of mRNAs involved in cell proliferation.</text>
</comment>
<accession>A0A8S1BUI5</accession>
<evidence type="ECO:0000259" key="7">
    <source>
        <dbReference type="PROSITE" id="PS50250"/>
    </source>
</evidence>
<dbReference type="Pfam" id="PF09440">
    <property type="entry name" value="eIF3_N"/>
    <property type="match status" value="1"/>
</dbReference>
<sequence length="456" mass="53613">MAKFDLTHKLGQYLDRHLVFPLLEFLSAKQIYDETELLQGKLDILSKTNMLDYAIDIRKQLHPNAEVPEDLKIKRAQVVAELTELQNEVELVYKLMQNEEVMQTMETMRDPKVLLSHLTKEYDFKIDMMDNLVKFAKYRYECGNYSVSTSYLYFYMLIMPPTDKNYLNVLWGKLASEILVQNWDTALDDLNKLREFIDSNAFANPLQVLQQRTWLIHWSLFVFFNHAKGRDHIIEMFLYRPNYLNAIQTMCPHILRYLATAVVINRSRRNALNALKDLVKVIQQESYTYRDPITEFLEHLYVNFDFDGARQKLNECQEVLYNDFFLIACLDEFVENARLMIFETFCRIHQCITIGMLAEKLNMNPEEAECWIVNLIRNARLDAKIDSKMGHVVMGAQPASPYQVLLERVDTLSVRSEALQNLIERKVKAKSQDVSFSHVHFDFNLIMPVLTEPMEQ</sequence>
<evidence type="ECO:0000313" key="9">
    <source>
        <dbReference type="Proteomes" id="UP000494165"/>
    </source>
</evidence>
<dbReference type="AlphaFoldDB" id="A0A8S1BUI5"/>
<evidence type="ECO:0000256" key="3">
    <source>
        <dbReference type="ARBA" id="ARBA00022917"/>
    </source>
</evidence>
<comment type="subcellular location">
    <subcellularLocation>
        <location evidence="5 6">Cytoplasm</location>
    </subcellularLocation>
</comment>
<dbReference type="GO" id="GO:0071540">
    <property type="term" value="C:eukaryotic translation initiation factor 3 complex, eIF3e"/>
    <property type="evidence" value="ECO:0007669"/>
    <property type="project" value="UniProtKB-UniRule"/>
</dbReference>
<dbReference type="SMART" id="SM00088">
    <property type="entry name" value="PINT"/>
    <property type="match status" value="1"/>
</dbReference>
<dbReference type="HAMAP" id="MF_03004">
    <property type="entry name" value="eIF3e"/>
    <property type="match status" value="1"/>
</dbReference>
<keyword evidence="3 5" id="KW-0648">Protein biosynthesis</keyword>
<dbReference type="GO" id="GO:0016282">
    <property type="term" value="C:eukaryotic 43S preinitiation complex"/>
    <property type="evidence" value="ECO:0007669"/>
    <property type="project" value="UniProtKB-UniRule"/>
</dbReference>
<comment type="similarity">
    <text evidence="5 6">Belongs to the eIF-3 subunit E family.</text>
</comment>
<reference evidence="8 9" key="1">
    <citation type="submission" date="2020-04" db="EMBL/GenBank/DDBJ databases">
        <authorList>
            <person name="Alioto T."/>
            <person name="Alioto T."/>
            <person name="Gomez Garrido J."/>
        </authorList>
    </citation>
    <scope>NUCLEOTIDE SEQUENCE [LARGE SCALE GENOMIC DNA]</scope>
</reference>
<evidence type="ECO:0000256" key="1">
    <source>
        <dbReference type="ARBA" id="ARBA00022490"/>
    </source>
</evidence>
<dbReference type="GO" id="GO:0003743">
    <property type="term" value="F:translation initiation factor activity"/>
    <property type="evidence" value="ECO:0007669"/>
    <property type="project" value="UniProtKB-UniRule"/>
</dbReference>
<dbReference type="OrthoDB" id="417252at2759"/>
<dbReference type="EMBL" id="CADEPI010000002">
    <property type="protein sequence ID" value="CAB3359995.1"/>
    <property type="molecule type" value="Genomic_DNA"/>
</dbReference>
<keyword evidence="2 5" id="KW-0396">Initiation factor</keyword>
<evidence type="ECO:0000256" key="2">
    <source>
        <dbReference type="ARBA" id="ARBA00022540"/>
    </source>
</evidence>
<protein>
    <recommendedName>
        <fullName evidence="5 6">Eukaryotic translation initiation factor 3 subunit E</fullName>
        <shortName evidence="5">eIF3e</shortName>
    </recommendedName>
    <alternativeName>
        <fullName evidence="5">Eukaryotic translation initiation factor 3 subunit 6</fullName>
    </alternativeName>
</protein>
<evidence type="ECO:0000256" key="6">
    <source>
        <dbReference type="PIRNR" id="PIRNR016255"/>
    </source>
</evidence>
<evidence type="ECO:0000256" key="4">
    <source>
        <dbReference type="ARBA" id="ARBA00047068"/>
    </source>
</evidence>
<gene>
    <name evidence="8" type="ORF">CLODIP_2_CD07969</name>
</gene>
<dbReference type="PANTHER" id="PTHR10317">
    <property type="entry name" value="EUKARYOTIC TRANSLATION INITIATION FACTOR 3 SUBUNIT E"/>
    <property type="match status" value="1"/>
</dbReference>
<comment type="subunit">
    <text evidence="4">Component of the eukaryotic translation initiation factor 3 (eIF-3) complex. The eIF-3 complex interacts with pix. Interacts with mxt.</text>
</comment>
<evidence type="ECO:0000313" key="8">
    <source>
        <dbReference type="EMBL" id="CAB3359995.1"/>
    </source>
</evidence>
<dbReference type="PROSITE" id="PS50250">
    <property type="entry name" value="PCI"/>
    <property type="match status" value="1"/>
</dbReference>
<dbReference type="Pfam" id="PF01399">
    <property type="entry name" value="PCI"/>
    <property type="match status" value="1"/>
</dbReference>
<organism evidence="8 9">
    <name type="scientific">Cloeon dipterum</name>
    <dbReference type="NCBI Taxonomy" id="197152"/>
    <lineage>
        <taxon>Eukaryota</taxon>
        <taxon>Metazoa</taxon>
        <taxon>Ecdysozoa</taxon>
        <taxon>Arthropoda</taxon>
        <taxon>Hexapoda</taxon>
        <taxon>Insecta</taxon>
        <taxon>Pterygota</taxon>
        <taxon>Palaeoptera</taxon>
        <taxon>Ephemeroptera</taxon>
        <taxon>Pisciforma</taxon>
        <taxon>Baetidae</taxon>
        <taxon>Cloeon</taxon>
    </lineage>
</organism>
<dbReference type="InterPro" id="IPR016650">
    <property type="entry name" value="eIF3e"/>
</dbReference>
<name>A0A8S1BUI5_9INSE</name>
<dbReference type="Proteomes" id="UP000494165">
    <property type="component" value="Unassembled WGS sequence"/>
</dbReference>
<feature type="domain" description="PCI" evidence="7">
    <location>
        <begin position="222"/>
        <end position="399"/>
    </location>
</feature>
<comment type="caution">
    <text evidence="8">The sequence shown here is derived from an EMBL/GenBank/DDBJ whole genome shotgun (WGS) entry which is preliminary data.</text>
</comment>
<dbReference type="InterPro" id="IPR019010">
    <property type="entry name" value="eIF3e_N"/>
</dbReference>